<dbReference type="InterPro" id="IPR051044">
    <property type="entry name" value="MAG_DAG_Lipase"/>
</dbReference>
<dbReference type="FunFam" id="3.40.50.1820:FF:000132">
    <property type="entry name" value="caffeoylshikimate esterase"/>
    <property type="match status" value="1"/>
</dbReference>
<dbReference type="STRING" id="106549.A0A540MK22"/>
<feature type="domain" description="Serine aminopeptidase S33" evidence="2">
    <location>
        <begin position="171"/>
        <end position="413"/>
    </location>
</feature>
<dbReference type="Pfam" id="PF12146">
    <property type="entry name" value="Hydrolase_4"/>
    <property type="match status" value="1"/>
</dbReference>
<dbReference type="Proteomes" id="UP000315295">
    <property type="component" value="Unassembled WGS sequence"/>
</dbReference>
<dbReference type="Gene3D" id="3.40.50.1820">
    <property type="entry name" value="alpha/beta hydrolase"/>
    <property type="match status" value="1"/>
</dbReference>
<dbReference type="InterPro" id="IPR029058">
    <property type="entry name" value="AB_hydrolase_fold"/>
</dbReference>
<accession>A0A540MK22</accession>
<sequence length="444" mass="48863">MKKANDVVGEELIGSANYLTLLREPIITRLSSCRNIQSPPFPPSSKITSAQKERDMHLWPSATIRDSFKLDYLRKLDWNLQRMKIEKESQKSVKQNLLDGQDGGAAKQLDSPRGQVNGKAADLTNPKAHGRDRMVAGLCGETLMLLSCCFCCGGLKLFTQWWTPLPPTEIVGTLAIVHGFTGETSWFVQLTAVHFAKSGFAVCAIDHQGHGFSDGLIAHIPDINLVVDDCISFFDSFRANHAPKNRPSFLYSESLGGAIALLITLRQGSGAWDGLILNGAMCGISPKFKPPWPLEHLLFLVAAVIPTWRVVPTRGSLPDVSFKEEWKRKLALASPRRTVARPRAATALELLRVCKELQGKFEEVEVPLLIVHGGDDVVCDPACAEELYRRASSKDKTLRIHEGLWHQLVGEPQEKVDLVFGEMVEWLRTRAERAAAANGGGGGA</sequence>
<dbReference type="SUPFAM" id="SSF53474">
    <property type="entry name" value="alpha/beta-Hydrolases"/>
    <property type="match status" value="1"/>
</dbReference>
<protein>
    <recommendedName>
        <fullName evidence="2">Serine aminopeptidase S33 domain-containing protein</fullName>
    </recommendedName>
</protein>
<dbReference type="InterPro" id="IPR022742">
    <property type="entry name" value="Hydrolase_4"/>
</dbReference>
<organism evidence="3 4">
    <name type="scientific">Malus baccata</name>
    <name type="common">Siberian crab apple</name>
    <name type="synonym">Pyrus baccata</name>
    <dbReference type="NCBI Taxonomy" id="106549"/>
    <lineage>
        <taxon>Eukaryota</taxon>
        <taxon>Viridiplantae</taxon>
        <taxon>Streptophyta</taxon>
        <taxon>Embryophyta</taxon>
        <taxon>Tracheophyta</taxon>
        <taxon>Spermatophyta</taxon>
        <taxon>Magnoliopsida</taxon>
        <taxon>eudicotyledons</taxon>
        <taxon>Gunneridae</taxon>
        <taxon>Pentapetalae</taxon>
        <taxon>rosids</taxon>
        <taxon>fabids</taxon>
        <taxon>Rosales</taxon>
        <taxon>Rosaceae</taxon>
        <taxon>Amygdaloideae</taxon>
        <taxon>Maleae</taxon>
        <taxon>Malus</taxon>
    </lineage>
</organism>
<evidence type="ECO:0000313" key="4">
    <source>
        <dbReference type="Proteomes" id="UP000315295"/>
    </source>
</evidence>
<gene>
    <name evidence="3" type="ORF">C1H46_015250</name>
</gene>
<evidence type="ECO:0000313" key="3">
    <source>
        <dbReference type="EMBL" id="TQD99131.1"/>
    </source>
</evidence>
<dbReference type="AlphaFoldDB" id="A0A540MK22"/>
<dbReference type="EMBL" id="VIEB01000241">
    <property type="protein sequence ID" value="TQD99131.1"/>
    <property type="molecule type" value="Genomic_DNA"/>
</dbReference>
<proteinExistence type="predicted"/>
<comment type="caution">
    <text evidence="3">The sequence shown here is derived from an EMBL/GenBank/DDBJ whole genome shotgun (WGS) entry which is preliminary data.</text>
</comment>
<dbReference type="PANTHER" id="PTHR11614">
    <property type="entry name" value="PHOSPHOLIPASE-RELATED"/>
    <property type="match status" value="1"/>
</dbReference>
<evidence type="ECO:0000259" key="2">
    <source>
        <dbReference type="Pfam" id="PF12146"/>
    </source>
</evidence>
<evidence type="ECO:0000256" key="1">
    <source>
        <dbReference type="SAM" id="MobiDB-lite"/>
    </source>
</evidence>
<reference evidence="3 4" key="1">
    <citation type="journal article" date="2019" name="G3 (Bethesda)">
        <title>Sequencing of a Wild Apple (Malus baccata) Genome Unravels the Differences Between Cultivated and Wild Apple Species Regarding Disease Resistance and Cold Tolerance.</title>
        <authorList>
            <person name="Chen X."/>
        </authorList>
    </citation>
    <scope>NUCLEOTIDE SEQUENCE [LARGE SCALE GENOMIC DNA]</scope>
    <source>
        <strain evidence="4">cv. Shandingzi</strain>
        <tissue evidence="3">Leaves</tissue>
    </source>
</reference>
<feature type="region of interest" description="Disordered" evidence="1">
    <location>
        <begin position="101"/>
        <end position="126"/>
    </location>
</feature>
<keyword evidence="4" id="KW-1185">Reference proteome</keyword>
<name>A0A540MK22_MALBA</name>